<feature type="transmembrane region" description="Helical" evidence="13">
    <location>
        <begin position="195"/>
        <end position="217"/>
    </location>
</feature>
<dbReference type="Proteomes" id="UP000049979">
    <property type="component" value="Unassembled WGS sequence"/>
</dbReference>
<dbReference type="GO" id="GO:0042910">
    <property type="term" value="F:xenobiotic transmembrane transporter activity"/>
    <property type="evidence" value="ECO:0007669"/>
    <property type="project" value="InterPro"/>
</dbReference>
<keyword evidence="8 13" id="KW-0812">Transmembrane</keyword>
<evidence type="ECO:0000256" key="12">
    <source>
        <dbReference type="ARBA" id="ARBA00031636"/>
    </source>
</evidence>
<evidence type="ECO:0000313" key="14">
    <source>
        <dbReference type="EMBL" id="CRL37393.1"/>
    </source>
</evidence>
<evidence type="ECO:0000256" key="7">
    <source>
        <dbReference type="ARBA" id="ARBA00022475"/>
    </source>
</evidence>
<feature type="transmembrane region" description="Helical" evidence="13">
    <location>
        <begin position="360"/>
        <end position="377"/>
    </location>
</feature>
<evidence type="ECO:0000256" key="5">
    <source>
        <dbReference type="ARBA" id="ARBA00022448"/>
    </source>
</evidence>
<evidence type="ECO:0000313" key="15">
    <source>
        <dbReference type="Proteomes" id="UP000049979"/>
    </source>
</evidence>
<keyword evidence="7" id="KW-1003">Cell membrane</keyword>
<evidence type="ECO:0000256" key="10">
    <source>
        <dbReference type="ARBA" id="ARBA00023065"/>
    </source>
</evidence>
<keyword evidence="10" id="KW-0406">Ion transport</keyword>
<feature type="transmembrane region" description="Helical" evidence="13">
    <location>
        <begin position="389"/>
        <end position="410"/>
    </location>
</feature>
<dbReference type="Pfam" id="PF01554">
    <property type="entry name" value="MatE"/>
    <property type="match status" value="2"/>
</dbReference>
<feature type="transmembrane region" description="Helical" evidence="13">
    <location>
        <begin position="237"/>
        <end position="262"/>
    </location>
</feature>
<dbReference type="InterPro" id="IPR048279">
    <property type="entry name" value="MdtK-like"/>
</dbReference>
<feature type="transmembrane region" description="Helical" evidence="13">
    <location>
        <begin position="138"/>
        <end position="158"/>
    </location>
</feature>
<gene>
    <name evidence="14" type="ORF">M72_28461</name>
</gene>
<dbReference type="InterPro" id="IPR050222">
    <property type="entry name" value="MATE_MdtK"/>
</dbReference>
<keyword evidence="11 13" id="KW-0472">Membrane</keyword>
<feature type="transmembrane region" description="Helical" evidence="13">
    <location>
        <begin position="170"/>
        <end position="189"/>
    </location>
</feature>
<dbReference type="AlphaFoldDB" id="A0A0M6WN18"/>
<feature type="transmembrane region" description="Helical" evidence="13">
    <location>
        <begin position="317"/>
        <end position="340"/>
    </location>
</feature>
<dbReference type="GO" id="GO:0015297">
    <property type="term" value="F:antiporter activity"/>
    <property type="evidence" value="ECO:0007669"/>
    <property type="project" value="UniProtKB-KW"/>
</dbReference>
<feature type="transmembrane region" description="Helical" evidence="13">
    <location>
        <begin position="416"/>
        <end position="441"/>
    </location>
</feature>
<feature type="transmembrane region" description="Helical" evidence="13">
    <location>
        <begin position="97"/>
        <end position="118"/>
    </location>
</feature>
<dbReference type="PANTHER" id="PTHR43298">
    <property type="entry name" value="MULTIDRUG RESISTANCE PROTEIN NORM-RELATED"/>
    <property type="match status" value="1"/>
</dbReference>
<evidence type="ECO:0000256" key="13">
    <source>
        <dbReference type="SAM" id="Phobius"/>
    </source>
</evidence>
<dbReference type="STRING" id="301302.ERS852420_02387"/>
<accession>A0A0M6WN18</accession>
<evidence type="ECO:0000256" key="9">
    <source>
        <dbReference type="ARBA" id="ARBA00022989"/>
    </source>
</evidence>
<dbReference type="NCBIfam" id="TIGR00797">
    <property type="entry name" value="matE"/>
    <property type="match status" value="1"/>
</dbReference>
<dbReference type="CDD" id="cd13138">
    <property type="entry name" value="MATE_yoeA_like"/>
    <property type="match status" value="1"/>
</dbReference>
<reference evidence="15" key="1">
    <citation type="submission" date="2015-05" db="EMBL/GenBank/DDBJ databases">
        <authorList>
            <consortium name="Pathogen Informatics"/>
        </authorList>
    </citation>
    <scope>NUCLEOTIDE SEQUENCE [LARGE SCALE GENOMIC DNA]</scope>
    <source>
        <strain evidence="15">M72</strain>
    </source>
</reference>
<feature type="transmembrane region" description="Helical" evidence="13">
    <location>
        <begin position="274"/>
        <end position="291"/>
    </location>
</feature>
<dbReference type="PANTHER" id="PTHR43298:SF2">
    <property type="entry name" value="FMN_FAD EXPORTER YEEO-RELATED"/>
    <property type="match status" value="1"/>
</dbReference>
<proteinExistence type="inferred from homology"/>
<dbReference type="GO" id="GO:0006811">
    <property type="term" value="P:monoatomic ion transport"/>
    <property type="evidence" value="ECO:0007669"/>
    <property type="project" value="UniProtKB-KW"/>
</dbReference>
<organism evidence="14 15">
    <name type="scientific">Roseburia faecis</name>
    <dbReference type="NCBI Taxonomy" id="301302"/>
    <lineage>
        <taxon>Bacteria</taxon>
        <taxon>Bacillati</taxon>
        <taxon>Bacillota</taxon>
        <taxon>Clostridia</taxon>
        <taxon>Lachnospirales</taxon>
        <taxon>Lachnospiraceae</taxon>
        <taxon>Roseburia</taxon>
    </lineage>
</organism>
<keyword evidence="5" id="KW-0813">Transport</keyword>
<evidence type="ECO:0000256" key="4">
    <source>
        <dbReference type="ARBA" id="ARBA00020268"/>
    </source>
</evidence>
<comment type="function">
    <text evidence="1">Multidrug efflux pump.</text>
</comment>
<keyword evidence="15" id="KW-1185">Reference proteome</keyword>
<sequence length="452" mass="49393">MKTNKYEIDMCNGSIMDKLISFALPLMLSGILQLMFNAVDIVVVGHFTGKQALAAVGSTTALINVFTNLFIGISLGANVLAARFFASGREKEMSDTVHTAILLALISGILMAGIGVISAKGALLLMGTPDNVIAQSTLYMRIYFLGMPFFMLYNYGAAILRAVGDTKRPLLFLVISGCANALLDLILVIGFHLGVAGVATATITAQMISCILVLLCLYRTDSCYQLRFSKLKIKKVYLLQIFQVGIPAGIQSTVINFSNALLQSSVNSFGDTAMAGYTAANNILGFLYMSVNSITQACMSFTSQNYGVGKYKRMDRVLIDCLILTVSVSLLLGCGAWFFGPQVLSIYTREKDVIESGMEILAITTVPYFLCGIMDLFPGALRGMGHSAVPMILSVIGTVGTRILWIFGFFPHHRSLYFLFISYPASWIITIVMQVICFYFVRKTVRRELMRG</sequence>
<feature type="transmembrane region" description="Helical" evidence="13">
    <location>
        <begin position="65"/>
        <end position="85"/>
    </location>
</feature>
<evidence type="ECO:0000256" key="11">
    <source>
        <dbReference type="ARBA" id="ARBA00023136"/>
    </source>
</evidence>
<comment type="subcellular location">
    <subcellularLocation>
        <location evidence="2">Cell membrane</location>
        <topology evidence="2">Multi-pass membrane protein</topology>
    </subcellularLocation>
</comment>
<dbReference type="PIRSF" id="PIRSF006603">
    <property type="entry name" value="DinF"/>
    <property type="match status" value="1"/>
</dbReference>
<evidence type="ECO:0000256" key="8">
    <source>
        <dbReference type="ARBA" id="ARBA00022692"/>
    </source>
</evidence>
<protein>
    <recommendedName>
        <fullName evidence="4">Probable multidrug resistance protein NorM</fullName>
    </recommendedName>
    <alternativeName>
        <fullName evidence="12">Multidrug-efflux transporter</fullName>
    </alternativeName>
</protein>
<dbReference type="GO" id="GO:0005886">
    <property type="term" value="C:plasma membrane"/>
    <property type="evidence" value="ECO:0007669"/>
    <property type="project" value="UniProtKB-SubCell"/>
</dbReference>
<keyword evidence="9 13" id="KW-1133">Transmembrane helix</keyword>
<name>A0A0M6WN18_9FIRM</name>
<feature type="transmembrane region" description="Helical" evidence="13">
    <location>
        <begin position="20"/>
        <end position="45"/>
    </location>
</feature>
<dbReference type="EMBL" id="CVRR01000017">
    <property type="protein sequence ID" value="CRL37393.1"/>
    <property type="molecule type" value="Genomic_DNA"/>
</dbReference>
<evidence type="ECO:0000256" key="1">
    <source>
        <dbReference type="ARBA" id="ARBA00003408"/>
    </source>
</evidence>
<comment type="similarity">
    <text evidence="3">Belongs to the multi antimicrobial extrusion (MATE) (TC 2.A.66.1) family.</text>
</comment>
<evidence type="ECO:0000256" key="3">
    <source>
        <dbReference type="ARBA" id="ARBA00010199"/>
    </source>
</evidence>
<evidence type="ECO:0000256" key="6">
    <source>
        <dbReference type="ARBA" id="ARBA00022449"/>
    </source>
</evidence>
<keyword evidence="6" id="KW-0050">Antiport</keyword>
<dbReference type="InterPro" id="IPR002528">
    <property type="entry name" value="MATE_fam"/>
</dbReference>
<evidence type="ECO:0000256" key="2">
    <source>
        <dbReference type="ARBA" id="ARBA00004651"/>
    </source>
</evidence>